<evidence type="ECO:0000256" key="4">
    <source>
        <dbReference type="ARBA" id="ARBA00023242"/>
    </source>
</evidence>
<keyword evidence="2" id="KW-0853">WD repeat</keyword>
<dbReference type="GO" id="GO:0003682">
    <property type="term" value="F:chromatin binding"/>
    <property type="evidence" value="ECO:0007669"/>
    <property type="project" value="TreeGrafter"/>
</dbReference>
<dbReference type="PANTHER" id="PTHR19861:SF4">
    <property type="entry name" value="WD_REPEATS_REGION DOMAIN-CONTAINING PROTEIN"/>
    <property type="match status" value="1"/>
</dbReference>
<keyword evidence="4" id="KW-0539">Nucleus</keyword>
<protein>
    <recommendedName>
        <fullName evidence="7">WD repeat-containing protein 55 homolog</fullName>
    </recommendedName>
</protein>
<keyword evidence="6" id="KW-1185">Reference proteome</keyword>
<dbReference type="InterPro" id="IPR001680">
    <property type="entry name" value="WD40_rpt"/>
</dbReference>
<evidence type="ECO:0000313" key="6">
    <source>
        <dbReference type="Proteomes" id="UP000005237"/>
    </source>
</evidence>
<dbReference type="InterPro" id="IPR037867">
    <property type="entry name" value="Swd2/WDR82"/>
</dbReference>
<dbReference type="Pfam" id="PF00400">
    <property type="entry name" value="WD40"/>
    <property type="match status" value="1"/>
</dbReference>
<organism evidence="5 6">
    <name type="scientific">Caenorhabditis japonica</name>
    <dbReference type="NCBI Taxonomy" id="281687"/>
    <lineage>
        <taxon>Eukaryota</taxon>
        <taxon>Metazoa</taxon>
        <taxon>Ecdysozoa</taxon>
        <taxon>Nematoda</taxon>
        <taxon>Chromadorea</taxon>
        <taxon>Rhabditida</taxon>
        <taxon>Rhabditina</taxon>
        <taxon>Rhabditomorpha</taxon>
        <taxon>Rhabditoidea</taxon>
        <taxon>Rhabditidae</taxon>
        <taxon>Peloderinae</taxon>
        <taxon>Caenorhabditis</taxon>
    </lineage>
</organism>
<evidence type="ECO:0000313" key="5">
    <source>
        <dbReference type="EnsemblMetazoa" id="CJA18165a.1"/>
    </source>
</evidence>
<sequence length="248" mass="27689">MATDVKEEARLLKEEGNTAFKNKRYYTAVEKYSKSLEVFTDPVVLSNRAQAELNTNLNILAQIDCTAAIELDPSNGFININHVPLVAYDPDGLIFAVATDSGTIKLFDVRSFDIGPFRTFRIMKNDNDEWTNIEFSSCGKFILVSTKAESIKWIDSFHGKIVHSFSGHSNPNAISLTASISPDSQFVVVGSDDNQMYIYSTESGEIVHKLKTGVTSPCHYVAFNQKQFMMTTLSEEVLMWAPSEDYAP</sequence>
<evidence type="ECO:0000256" key="3">
    <source>
        <dbReference type="ARBA" id="ARBA00022737"/>
    </source>
</evidence>
<dbReference type="InterPro" id="IPR011990">
    <property type="entry name" value="TPR-like_helical_dom_sf"/>
</dbReference>
<dbReference type="SUPFAM" id="SSF48452">
    <property type="entry name" value="TPR-like"/>
    <property type="match status" value="1"/>
</dbReference>
<dbReference type="InterPro" id="IPR036322">
    <property type="entry name" value="WD40_repeat_dom_sf"/>
</dbReference>
<dbReference type="Gene3D" id="2.130.10.10">
    <property type="entry name" value="YVTN repeat-like/Quinoprotein amine dehydrogenase"/>
    <property type="match status" value="1"/>
</dbReference>
<evidence type="ECO:0000256" key="2">
    <source>
        <dbReference type="ARBA" id="ARBA00022574"/>
    </source>
</evidence>
<dbReference type="SUPFAM" id="SSF50978">
    <property type="entry name" value="WD40 repeat-like"/>
    <property type="match status" value="1"/>
</dbReference>
<dbReference type="Proteomes" id="UP000005237">
    <property type="component" value="Unassembled WGS sequence"/>
</dbReference>
<reference evidence="6" key="1">
    <citation type="submission" date="2010-08" db="EMBL/GenBank/DDBJ databases">
        <authorList>
            <consortium name="Caenorhabditis japonica Sequencing Consortium"/>
            <person name="Wilson R.K."/>
        </authorList>
    </citation>
    <scope>NUCLEOTIDE SEQUENCE [LARGE SCALE GENOMIC DNA]</scope>
    <source>
        <strain evidence="6">DF5081</strain>
    </source>
</reference>
<name>A0A8R1I8A8_CAEJA</name>
<dbReference type="AlphaFoldDB" id="A0A8R1I8A8"/>
<dbReference type="InterPro" id="IPR015943">
    <property type="entry name" value="WD40/YVTN_repeat-like_dom_sf"/>
</dbReference>
<dbReference type="Gene3D" id="1.25.40.10">
    <property type="entry name" value="Tetratricopeptide repeat domain"/>
    <property type="match status" value="1"/>
</dbReference>
<dbReference type="GO" id="GO:0048188">
    <property type="term" value="C:Set1C/COMPASS complex"/>
    <property type="evidence" value="ECO:0007669"/>
    <property type="project" value="TreeGrafter"/>
</dbReference>
<dbReference type="SMART" id="SM00320">
    <property type="entry name" value="WD40"/>
    <property type="match status" value="4"/>
</dbReference>
<keyword evidence="3" id="KW-0677">Repeat</keyword>
<reference evidence="5" key="2">
    <citation type="submission" date="2022-06" db="UniProtKB">
        <authorList>
            <consortium name="EnsemblMetazoa"/>
        </authorList>
    </citation>
    <scope>IDENTIFICATION</scope>
    <source>
        <strain evidence="5">DF5081</strain>
    </source>
</reference>
<proteinExistence type="predicted"/>
<evidence type="ECO:0000256" key="1">
    <source>
        <dbReference type="ARBA" id="ARBA00004123"/>
    </source>
</evidence>
<dbReference type="EnsemblMetazoa" id="CJA18165a.1">
    <property type="protein sequence ID" value="CJA18165a.1"/>
    <property type="gene ID" value="WBGene00137370"/>
</dbReference>
<accession>A0A8R1I8A8</accession>
<evidence type="ECO:0008006" key="7">
    <source>
        <dbReference type="Google" id="ProtNLM"/>
    </source>
</evidence>
<dbReference type="PANTHER" id="PTHR19861">
    <property type="entry name" value="WD40 REPEAT PROTEIN SWD2"/>
    <property type="match status" value="1"/>
</dbReference>
<comment type="subcellular location">
    <subcellularLocation>
        <location evidence="1">Nucleus</location>
    </subcellularLocation>
</comment>